<organism evidence="3 4">
    <name type="scientific">Carya illinoinensis</name>
    <name type="common">Pecan</name>
    <dbReference type="NCBI Taxonomy" id="32201"/>
    <lineage>
        <taxon>Eukaryota</taxon>
        <taxon>Viridiplantae</taxon>
        <taxon>Streptophyta</taxon>
        <taxon>Embryophyta</taxon>
        <taxon>Tracheophyta</taxon>
        <taxon>Spermatophyta</taxon>
        <taxon>Magnoliopsida</taxon>
        <taxon>eudicotyledons</taxon>
        <taxon>Gunneridae</taxon>
        <taxon>Pentapetalae</taxon>
        <taxon>rosids</taxon>
        <taxon>fabids</taxon>
        <taxon>Fagales</taxon>
        <taxon>Juglandaceae</taxon>
        <taxon>Carya</taxon>
    </lineage>
</organism>
<accession>A0A922E9T7</accession>
<dbReference type="EMBL" id="CM031832">
    <property type="protein sequence ID" value="KAG6699573.1"/>
    <property type="molecule type" value="Genomic_DNA"/>
</dbReference>
<feature type="region of interest" description="Disordered" evidence="1">
    <location>
        <begin position="459"/>
        <end position="538"/>
    </location>
</feature>
<feature type="region of interest" description="Disordered" evidence="1">
    <location>
        <begin position="96"/>
        <end position="131"/>
    </location>
</feature>
<dbReference type="EMBL" id="CM031832">
    <property type="protein sequence ID" value="KAG6699560.1"/>
    <property type="molecule type" value="Genomic_DNA"/>
</dbReference>
<feature type="region of interest" description="Disordered" evidence="1">
    <location>
        <begin position="575"/>
        <end position="668"/>
    </location>
</feature>
<dbReference type="GO" id="GO:0071818">
    <property type="term" value="C:BAT3 complex"/>
    <property type="evidence" value="ECO:0007669"/>
    <property type="project" value="TreeGrafter"/>
</dbReference>
<comment type="caution">
    <text evidence="3">The sequence shown here is derived from an EMBL/GenBank/DDBJ whole genome shotgun (WGS) entry which is preliminary data.</text>
</comment>
<dbReference type="PANTHER" id="PTHR15204:SF5">
    <property type="entry name" value="LARGE PROLINE-RICH PROTEIN BAG6 ISOFORM X1"/>
    <property type="match status" value="1"/>
</dbReference>
<evidence type="ECO:0000313" key="3">
    <source>
        <dbReference type="EMBL" id="KAG6699568.1"/>
    </source>
</evidence>
<dbReference type="PROSITE" id="PS50053">
    <property type="entry name" value="UBIQUITIN_2"/>
    <property type="match status" value="1"/>
</dbReference>
<dbReference type="Pfam" id="PF00240">
    <property type="entry name" value="ubiquitin"/>
    <property type="match status" value="1"/>
</dbReference>
<feature type="compositionally biased region" description="Low complexity" evidence="1">
    <location>
        <begin position="96"/>
        <end position="120"/>
    </location>
</feature>
<reference evidence="3" key="1">
    <citation type="submission" date="2021-01" db="EMBL/GenBank/DDBJ databases">
        <authorList>
            <person name="Lovell J.T."/>
            <person name="Bentley N."/>
            <person name="Bhattarai G."/>
            <person name="Jenkins J.W."/>
            <person name="Sreedasyam A."/>
            <person name="Alarcon Y."/>
            <person name="Bock C."/>
            <person name="Boston L."/>
            <person name="Carlson J."/>
            <person name="Cervantes K."/>
            <person name="Clermont K."/>
            <person name="Krom N."/>
            <person name="Kubenka K."/>
            <person name="Mamidi S."/>
            <person name="Mattison C."/>
            <person name="Monteros M."/>
            <person name="Pisani C."/>
            <person name="Plott C."/>
            <person name="Rajasekar S."/>
            <person name="Rhein H.S."/>
            <person name="Rohla C."/>
            <person name="Song M."/>
            <person name="Hilaire R.S."/>
            <person name="Shu S."/>
            <person name="Wells L."/>
            <person name="Wang X."/>
            <person name="Webber J."/>
            <person name="Heerema R.J."/>
            <person name="Klein P."/>
            <person name="Conner P."/>
            <person name="Grauke L."/>
            <person name="Grimwood J."/>
            <person name="Schmutz J."/>
            <person name="Randall J.J."/>
        </authorList>
    </citation>
    <scope>NUCLEOTIDE SEQUENCE</scope>
    <source>
        <tissue evidence="3">Leaf</tissue>
    </source>
</reference>
<dbReference type="EMBL" id="CM031832">
    <property type="protein sequence ID" value="KAG6699559.1"/>
    <property type="molecule type" value="Genomic_DNA"/>
</dbReference>
<protein>
    <recommendedName>
        <fullName evidence="2">Ubiquitin-like domain-containing protein</fullName>
    </recommendedName>
</protein>
<feature type="compositionally biased region" description="Polar residues" evidence="1">
    <location>
        <begin position="175"/>
        <end position="187"/>
    </location>
</feature>
<dbReference type="EMBL" id="CM031832">
    <property type="protein sequence ID" value="KAG6699568.1"/>
    <property type="molecule type" value="Genomic_DNA"/>
</dbReference>
<dbReference type="FunFam" id="3.10.20.90:FF:000154">
    <property type="entry name" value="Large proline-rich protein BAG6"/>
    <property type="match status" value="1"/>
</dbReference>
<feature type="compositionally biased region" description="Basic and acidic residues" evidence="1">
    <location>
        <begin position="607"/>
        <end position="617"/>
    </location>
</feature>
<proteinExistence type="predicted"/>
<feature type="compositionally biased region" description="Polar residues" evidence="1">
    <location>
        <begin position="272"/>
        <end position="284"/>
    </location>
</feature>
<gene>
    <name evidence="3" type="ORF">I3842_08G072800</name>
</gene>
<dbReference type="SMART" id="SM00213">
    <property type="entry name" value="UBQ"/>
    <property type="match status" value="1"/>
</dbReference>
<dbReference type="GO" id="GO:0051787">
    <property type="term" value="F:misfolded protein binding"/>
    <property type="evidence" value="ECO:0007669"/>
    <property type="project" value="TreeGrafter"/>
</dbReference>
<evidence type="ECO:0000256" key="1">
    <source>
        <dbReference type="SAM" id="MobiDB-lite"/>
    </source>
</evidence>
<dbReference type="GO" id="GO:0036503">
    <property type="term" value="P:ERAD pathway"/>
    <property type="evidence" value="ECO:0007669"/>
    <property type="project" value="TreeGrafter"/>
</dbReference>
<dbReference type="AlphaFoldDB" id="A0A922E9T7"/>
<name>A0A922E9T7_CARIL</name>
<feature type="compositionally biased region" description="Polar residues" evidence="1">
    <location>
        <begin position="658"/>
        <end position="668"/>
    </location>
</feature>
<dbReference type="PROSITE" id="PS00299">
    <property type="entry name" value="UBIQUITIN_1"/>
    <property type="match status" value="1"/>
</dbReference>
<evidence type="ECO:0000259" key="2">
    <source>
        <dbReference type="PROSITE" id="PS50053"/>
    </source>
</evidence>
<sequence length="906" mass="95435">MADQYSNEGSRTVNVSGESSDLTVQLNIKTLDSQIYSFQVDKNMRVSLFKEKIADEIGIPVGQQRLIFRGRVLKDDHLLLDYHVENGHTLHLVERQPSQAQPSSGAGSGEAAESNGSRGSDPGTGNPRNRVGQISHSVVLGTFNVGEQGEGVVPDLSRVIGAVLNSIGLGGHTTAVGTSGTQSSTLPNAAGQAPRGNETEGIRGNVGIQIQAGNQAQSGQAFSGQPFQSLPQVMQIPLAAAAAAPVPSLHVPIPDSLSTLSEFMNRMEQTFSQNGYHPNSSSINAGEPPRAELPSNAQGLCTPEALSIVLRHVQRLLGGQAAAALSHIAGSLEQEGSSSDTTVRAQLQAESMQLGLAMQHLGALLLELGRTILTLRMGQSPAEFVLNAGPAVYISSSGPNPIMVQPFPLQTSSFFGGSVPQSNPGPVGIGITPRHINIHIHAGTSLAPIASAVGTRASSAEVMQGERQNGAGSGDSSATRVLPTRSVNPVVGTSHPSGLAGSGVAQPSLGGQAESVVQNSSVESAAGRDVGNEQKNNMTVNSVNRFGELGKSIPGCIPESEGQKLDQLSNINASTGLKDVSTSSGTSLSCLSGGTESKSYFPQESTLRSDQKHDTTEGAKAVPLGLGLGGLERKRRGKQQKSKVMGGDGGTTSSSDDQNQQIRKSGQQILQSLASRSSVVNNMNANERSPEQLPSPIDMAGLMSQVMQTPSLNGLLTTVSEQAGVGSPDFLRNVLQQLSLSPQMRNTVSQVVQQVDRQDLGNMFAGLGRGQGGGLDLPRVFQQMLPVVSQVLRGGSTQSQLFPDMEAEAQLHHNEPRVHKDDKKNEQNFQTNLQQVAQRIERLNPPGNVFHSVVENAVQLSGRSGSEDLINELCSDEGLADEYMEMLRRDVHQRLNGESRPDDCSP</sequence>
<feature type="compositionally biased region" description="Low complexity" evidence="1">
    <location>
        <begin position="581"/>
        <end position="597"/>
    </location>
</feature>
<dbReference type="PANTHER" id="PTHR15204">
    <property type="entry name" value="LARGE PROLINE-RICH PROTEIN BAG6"/>
    <property type="match status" value="1"/>
</dbReference>
<feature type="region of interest" description="Disordered" evidence="1">
    <location>
        <begin position="272"/>
        <end position="297"/>
    </location>
</feature>
<feature type="domain" description="Ubiquitin-like" evidence="2">
    <location>
        <begin position="24"/>
        <end position="99"/>
    </location>
</feature>
<feature type="region of interest" description="Disordered" evidence="1">
    <location>
        <begin position="175"/>
        <end position="201"/>
    </location>
</feature>
<dbReference type="Proteomes" id="UP000811246">
    <property type="component" value="Chromosome 8"/>
</dbReference>
<dbReference type="InterPro" id="IPR000626">
    <property type="entry name" value="Ubiquitin-like_dom"/>
</dbReference>
<dbReference type="GO" id="GO:0031593">
    <property type="term" value="F:polyubiquitin modification-dependent protein binding"/>
    <property type="evidence" value="ECO:0007669"/>
    <property type="project" value="TreeGrafter"/>
</dbReference>
<dbReference type="InterPro" id="IPR019954">
    <property type="entry name" value="Ubiquitin_CS"/>
</dbReference>
<evidence type="ECO:0000313" key="4">
    <source>
        <dbReference type="Proteomes" id="UP000811246"/>
    </source>
</evidence>